<accession>A0A0M2UX50</accession>
<evidence type="ECO:0000313" key="2">
    <source>
        <dbReference type="EMBL" id="KKO19551.1"/>
    </source>
</evidence>
<protein>
    <submittedName>
        <fullName evidence="2">Uncharacterized protein</fullName>
    </submittedName>
</protein>
<keyword evidence="1" id="KW-0812">Transmembrane</keyword>
<evidence type="ECO:0000313" key="3">
    <source>
        <dbReference type="Proteomes" id="UP000034954"/>
    </source>
</evidence>
<name>A0A0M2UX50_9BACT</name>
<organism evidence="2 3">
    <name type="scientific">Candidatus Brocadia fulgida</name>
    <dbReference type="NCBI Taxonomy" id="380242"/>
    <lineage>
        <taxon>Bacteria</taxon>
        <taxon>Pseudomonadati</taxon>
        <taxon>Planctomycetota</taxon>
        <taxon>Candidatus Brocadiia</taxon>
        <taxon>Candidatus Brocadiales</taxon>
        <taxon>Candidatus Brocadiaceae</taxon>
        <taxon>Candidatus Brocadia</taxon>
    </lineage>
</organism>
<gene>
    <name evidence="2" type="ORF">BROFUL_01722</name>
</gene>
<dbReference type="AlphaFoldDB" id="A0A0M2UX50"/>
<feature type="transmembrane region" description="Helical" evidence="1">
    <location>
        <begin position="26"/>
        <end position="47"/>
    </location>
</feature>
<keyword evidence="1" id="KW-0472">Membrane</keyword>
<sequence>MPAPSNNTDASNSQNHTGKFNKKQMLLILFNVCLSIGLSIVLVWLVAYTPVKPEKEFHVKLFEFLKDAPYNTSQSKKEFKNNLLTFLKTNRYEPFRSEKKFFHKPLSGGTVFYE</sequence>
<keyword evidence="1" id="KW-1133">Transmembrane helix</keyword>
<comment type="caution">
    <text evidence="2">The sequence shown here is derived from an EMBL/GenBank/DDBJ whole genome shotgun (WGS) entry which is preliminary data.</text>
</comment>
<dbReference type="EMBL" id="LAQJ01000180">
    <property type="protein sequence ID" value="KKO19551.1"/>
    <property type="molecule type" value="Genomic_DNA"/>
</dbReference>
<evidence type="ECO:0000256" key="1">
    <source>
        <dbReference type="SAM" id="Phobius"/>
    </source>
</evidence>
<reference evidence="2 3" key="1">
    <citation type="journal article" date="2013" name="BMC Microbiol.">
        <title>Identification of the type II cytochrome c maturation pathway in anammox bacteria by comparative genomics.</title>
        <authorList>
            <person name="Ferousi C."/>
            <person name="Speth D.R."/>
            <person name="Reimann J."/>
            <person name="Op den Camp H.J."/>
            <person name="Allen J.W."/>
            <person name="Keltjens J.T."/>
            <person name="Jetten M.S."/>
        </authorList>
    </citation>
    <scope>NUCLEOTIDE SEQUENCE [LARGE SCALE GENOMIC DNA]</scope>
    <source>
        <strain evidence="2">RU1</strain>
    </source>
</reference>
<proteinExistence type="predicted"/>
<dbReference type="Proteomes" id="UP000034954">
    <property type="component" value="Unassembled WGS sequence"/>
</dbReference>
<keyword evidence="3" id="KW-1185">Reference proteome</keyword>